<dbReference type="GO" id="GO:0009228">
    <property type="term" value="P:thiamine biosynthetic process"/>
    <property type="evidence" value="ECO:0007669"/>
    <property type="project" value="UniProtKB-KW"/>
</dbReference>
<name>A0A7W9BAK9_9SPHN</name>
<dbReference type="GO" id="GO:0004789">
    <property type="term" value="F:thiamine-phosphate diphosphorylase activity"/>
    <property type="evidence" value="ECO:0007669"/>
    <property type="project" value="UniProtKB-EC"/>
</dbReference>
<evidence type="ECO:0000313" key="3">
    <source>
        <dbReference type="Proteomes" id="UP000546200"/>
    </source>
</evidence>
<dbReference type="InterPro" id="IPR036206">
    <property type="entry name" value="ThiamineP_synth_sf"/>
</dbReference>
<dbReference type="InterPro" id="IPR013785">
    <property type="entry name" value="Aldolase_TIM"/>
</dbReference>
<dbReference type="Proteomes" id="UP000546200">
    <property type="component" value="Unassembled WGS sequence"/>
</dbReference>
<keyword evidence="2" id="KW-0808">Transferase</keyword>
<feature type="domain" description="Thiamine phosphate synthase/TenI" evidence="1">
    <location>
        <begin position="92"/>
        <end position="172"/>
    </location>
</feature>
<proteinExistence type="predicted"/>
<dbReference type="AlphaFoldDB" id="A0A7W9BAK9"/>
<sequence length="174" mass="18595">MTPRNPVSPLPRTWLMTDERVGDALWTALRRLPPGSGVVVRHHRTPACQRRLLIRQIRRIAVARRLVMVVAGGAVGAGTHGVGGGVGQLRTWAAHDRRQAIAGIRVGAKILFVSPLFPTRSHPGAPALGPAKAARITAGLPVAAIALGGMTARRFIRARHWGFSGWAAIDALSR</sequence>
<dbReference type="EC" id="2.5.1.3" evidence="2"/>
<comment type="caution">
    <text evidence="2">The sequence shown here is derived from an EMBL/GenBank/DDBJ whole genome shotgun (WGS) entry which is preliminary data.</text>
</comment>
<dbReference type="EMBL" id="JACIJK010000001">
    <property type="protein sequence ID" value="MBB5713503.1"/>
    <property type="molecule type" value="Genomic_DNA"/>
</dbReference>
<organism evidence="2 3">
    <name type="scientific">Sphingomonas aerophila</name>
    <dbReference type="NCBI Taxonomy" id="1344948"/>
    <lineage>
        <taxon>Bacteria</taxon>
        <taxon>Pseudomonadati</taxon>
        <taxon>Pseudomonadota</taxon>
        <taxon>Alphaproteobacteria</taxon>
        <taxon>Sphingomonadales</taxon>
        <taxon>Sphingomonadaceae</taxon>
        <taxon>Sphingomonas</taxon>
    </lineage>
</organism>
<evidence type="ECO:0000259" key="1">
    <source>
        <dbReference type="Pfam" id="PF02581"/>
    </source>
</evidence>
<protein>
    <submittedName>
        <fullName evidence="2">Thiamine-phosphate pyrophosphorylase</fullName>
        <ecNumber evidence="2">2.5.1.3</ecNumber>
    </submittedName>
</protein>
<gene>
    <name evidence="2" type="ORF">FHS94_000322</name>
</gene>
<reference evidence="2 3" key="1">
    <citation type="submission" date="2020-08" db="EMBL/GenBank/DDBJ databases">
        <title>Genomic Encyclopedia of Type Strains, Phase IV (KMG-IV): sequencing the most valuable type-strain genomes for metagenomic binning, comparative biology and taxonomic classification.</title>
        <authorList>
            <person name="Goeker M."/>
        </authorList>
    </citation>
    <scope>NUCLEOTIDE SEQUENCE [LARGE SCALE GENOMIC DNA]</scope>
    <source>
        <strain evidence="2 3">DSM 100044</strain>
    </source>
</reference>
<dbReference type="Gene3D" id="3.20.20.70">
    <property type="entry name" value="Aldolase class I"/>
    <property type="match status" value="1"/>
</dbReference>
<keyword evidence="3" id="KW-1185">Reference proteome</keyword>
<dbReference type="SUPFAM" id="SSF51391">
    <property type="entry name" value="Thiamin phosphate synthase"/>
    <property type="match status" value="1"/>
</dbReference>
<dbReference type="Pfam" id="PF02581">
    <property type="entry name" value="TMP-TENI"/>
    <property type="match status" value="1"/>
</dbReference>
<dbReference type="InterPro" id="IPR022998">
    <property type="entry name" value="ThiamineP_synth_TenI"/>
</dbReference>
<accession>A0A7W9BAK9</accession>
<evidence type="ECO:0000313" key="2">
    <source>
        <dbReference type="EMBL" id="MBB5713503.1"/>
    </source>
</evidence>